<protein>
    <submittedName>
        <fullName evidence="1">Uncharacterized protein</fullName>
    </submittedName>
</protein>
<reference evidence="1 2" key="1">
    <citation type="submission" date="2007-06" db="EMBL/GenBank/DDBJ databases">
        <authorList>
            <person name="Shimkets L."/>
            <person name="Ferriera S."/>
            <person name="Johnson J."/>
            <person name="Kravitz S."/>
            <person name="Beeson K."/>
            <person name="Sutton G."/>
            <person name="Rogers Y.-H."/>
            <person name="Friedman R."/>
            <person name="Frazier M."/>
            <person name="Venter J.C."/>
        </authorList>
    </citation>
    <scope>NUCLEOTIDE SEQUENCE [LARGE SCALE GENOMIC DNA]</scope>
    <source>
        <strain evidence="1 2">SIR-1</strain>
    </source>
</reference>
<dbReference type="Proteomes" id="UP000005801">
    <property type="component" value="Unassembled WGS sequence"/>
</dbReference>
<dbReference type="EMBL" id="ABCS01000115">
    <property type="protein sequence ID" value="EDM74784.1"/>
    <property type="molecule type" value="Genomic_DNA"/>
</dbReference>
<name>A6GH62_9BACT</name>
<dbReference type="STRING" id="391625.PPSIR1_11015"/>
<evidence type="ECO:0000313" key="1">
    <source>
        <dbReference type="EMBL" id="EDM74784.1"/>
    </source>
</evidence>
<proteinExistence type="predicted"/>
<accession>A6GH62</accession>
<gene>
    <name evidence="1" type="ORF">PPSIR1_11015</name>
</gene>
<evidence type="ECO:0000313" key="2">
    <source>
        <dbReference type="Proteomes" id="UP000005801"/>
    </source>
</evidence>
<dbReference type="AlphaFoldDB" id="A6GH62"/>
<organism evidence="1 2">
    <name type="scientific">Plesiocystis pacifica SIR-1</name>
    <dbReference type="NCBI Taxonomy" id="391625"/>
    <lineage>
        <taxon>Bacteria</taxon>
        <taxon>Pseudomonadati</taxon>
        <taxon>Myxococcota</taxon>
        <taxon>Polyangia</taxon>
        <taxon>Nannocystales</taxon>
        <taxon>Nannocystaceae</taxon>
        <taxon>Plesiocystis</taxon>
    </lineage>
</organism>
<sequence>MLVKGMRGASLFSPSLDELVANFDRKNRPGMKLIQRIGWSFDHLQERRVGDVFGV</sequence>
<comment type="caution">
    <text evidence="1">The sequence shown here is derived from an EMBL/GenBank/DDBJ whole genome shotgun (WGS) entry which is preliminary data.</text>
</comment>
<keyword evidence="2" id="KW-1185">Reference proteome</keyword>